<dbReference type="GO" id="GO:0005886">
    <property type="term" value="C:plasma membrane"/>
    <property type="evidence" value="ECO:0007669"/>
    <property type="project" value="TreeGrafter"/>
</dbReference>
<dbReference type="InterPro" id="IPR050321">
    <property type="entry name" value="Glycosyltr_2/OpgH_subfam"/>
</dbReference>
<keyword evidence="4 7" id="KW-0812">Transmembrane</keyword>
<keyword evidence="3 10" id="KW-0808">Transferase</keyword>
<dbReference type="EMBL" id="QRTC01000072">
    <property type="protein sequence ID" value="RGQ35129.1"/>
    <property type="molecule type" value="Genomic_DNA"/>
</dbReference>
<evidence type="ECO:0000256" key="7">
    <source>
        <dbReference type="SAM" id="Phobius"/>
    </source>
</evidence>
<evidence type="ECO:0000256" key="2">
    <source>
        <dbReference type="ARBA" id="ARBA00022676"/>
    </source>
</evidence>
<dbReference type="PANTHER" id="PTHR43867:SF2">
    <property type="entry name" value="CELLULOSE SYNTHASE CATALYTIC SUBUNIT A [UDP-FORMING]"/>
    <property type="match status" value="1"/>
</dbReference>
<feature type="transmembrane region" description="Helical" evidence="7">
    <location>
        <begin position="500"/>
        <end position="524"/>
    </location>
</feature>
<feature type="domain" description="PilZ" evidence="8">
    <location>
        <begin position="531"/>
        <end position="631"/>
    </location>
</feature>
<feature type="domain" description="Glycosyltransferase 2-like" evidence="9">
    <location>
        <begin position="215"/>
        <end position="403"/>
    </location>
</feature>
<evidence type="ECO:0000313" key="11">
    <source>
        <dbReference type="Proteomes" id="UP000284751"/>
    </source>
</evidence>
<dbReference type="Pfam" id="PF07238">
    <property type="entry name" value="PilZ"/>
    <property type="match status" value="1"/>
</dbReference>
<dbReference type="GO" id="GO:0035438">
    <property type="term" value="F:cyclic-di-GMP binding"/>
    <property type="evidence" value="ECO:0007669"/>
    <property type="project" value="InterPro"/>
</dbReference>
<evidence type="ECO:0000256" key="6">
    <source>
        <dbReference type="ARBA" id="ARBA00023136"/>
    </source>
</evidence>
<dbReference type="InterPro" id="IPR009875">
    <property type="entry name" value="PilZ_domain"/>
</dbReference>
<feature type="transmembrane region" description="Helical" evidence="7">
    <location>
        <begin position="378"/>
        <end position="409"/>
    </location>
</feature>
<feature type="transmembrane region" description="Helical" evidence="7">
    <location>
        <begin position="472"/>
        <end position="494"/>
    </location>
</feature>
<dbReference type="Gene3D" id="3.90.550.10">
    <property type="entry name" value="Spore Coat Polysaccharide Biosynthesis Protein SpsA, Chain A"/>
    <property type="match status" value="1"/>
</dbReference>
<keyword evidence="5 7" id="KW-1133">Transmembrane helix</keyword>
<proteinExistence type="predicted"/>
<evidence type="ECO:0000256" key="5">
    <source>
        <dbReference type="ARBA" id="ARBA00022989"/>
    </source>
</evidence>
<dbReference type="Pfam" id="PF13632">
    <property type="entry name" value="Glyco_trans_2_3"/>
    <property type="match status" value="1"/>
</dbReference>
<dbReference type="GO" id="GO:0016758">
    <property type="term" value="F:hexosyltransferase activity"/>
    <property type="evidence" value="ECO:0007669"/>
    <property type="project" value="TreeGrafter"/>
</dbReference>
<name>A0A412AUF0_9FIRM</name>
<feature type="transmembrane region" description="Helical" evidence="7">
    <location>
        <begin position="429"/>
        <end position="451"/>
    </location>
</feature>
<gene>
    <name evidence="10" type="ORF">DWY99_13035</name>
</gene>
<evidence type="ECO:0000256" key="3">
    <source>
        <dbReference type="ARBA" id="ARBA00022679"/>
    </source>
</evidence>
<organism evidence="10 11">
    <name type="scientific">[Clostridium] leptum</name>
    <dbReference type="NCBI Taxonomy" id="1535"/>
    <lineage>
        <taxon>Bacteria</taxon>
        <taxon>Bacillati</taxon>
        <taxon>Bacillota</taxon>
        <taxon>Clostridia</taxon>
        <taxon>Eubacteriales</taxon>
        <taxon>Oscillospiraceae</taxon>
        <taxon>Oscillospiraceae incertae sedis</taxon>
    </lineage>
</organism>
<sequence length="767" mass="88389">MSKVKIKNVNEKTIKEKFWVWCAIISMTVYVVWRIFFTVPDHNIYGWVATICGIFLVTAETISMLEGTEHFTRLRRKSIPEKPVLPLDWFPDVDVFIATHNESADLLYKTVNGCKHMRYPDRKKVHIYLCDDSNRPEVAALAKKMGVGYFGMEENKLAKAGNLNHALSLTHSPYVATFDADMIPTQEFLMETVPYMFLPKLKQLDDGTWTERSEDEMDEDFKIGFIQTPQSFYNPDLFQFNFYSEKRIPNEQDFFFREINVGRNRANAPIYAGSNTLISREALDEVGGIATGTITEDFETGIKIQAKGYTCYALDKALAHGLAPTDIDSLIRQRVRWGRGCISSLRHVHLLFHPNLKLNTKLSYISCWLYWWTFFRRFIYIISPILFVVFGIPVVICNLWELLLIWLPSYLLYNHALKITSGKLRTQRWSNIVDTVIFPYMILPILLETLFIKEKKFHVTNKERTAGKKSDFQLAIPHILLLVLDVYALFLAVYTSIHTYNYGMAIIIYWLLINGLSLFMALFFMSGRKNLRANDRFTVEFPAEVDYHGKKYYGVTGDVSETGMSLVFSQSAYLPHEKGEEMEIRLKTEKYEAVVKGTAVQVRKQEDGSWRYGVKLSELDEENKAAYFQMLYDRDHSLAKQMGKSVSIFEDVFLNIHRRAEKGTRSRRVLPRVDLGLELPTATGGKVRIVDCNYEFARLEAVDAILLPYEQVKAPGGVMICRQVEGKAGLYQIENWQELLFNGVFDTLFAQVNYALSEEKEPAPAKS</sequence>
<accession>A0A412AUF0</accession>
<reference evidence="10 11" key="1">
    <citation type="submission" date="2018-08" db="EMBL/GenBank/DDBJ databases">
        <title>A genome reference for cultivated species of the human gut microbiota.</title>
        <authorList>
            <person name="Zou Y."/>
            <person name="Xue W."/>
            <person name="Luo G."/>
        </authorList>
    </citation>
    <scope>NUCLEOTIDE SEQUENCE [LARGE SCALE GENOMIC DNA]</scope>
    <source>
        <strain evidence="10 11">AF28-26</strain>
    </source>
</reference>
<feature type="transmembrane region" description="Helical" evidence="7">
    <location>
        <begin position="18"/>
        <end position="38"/>
    </location>
</feature>
<dbReference type="SUPFAM" id="SSF53448">
    <property type="entry name" value="Nucleotide-diphospho-sugar transferases"/>
    <property type="match status" value="1"/>
</dbReference>
<keyword evidence="2" id="KW-0328">Glycosyltransferase</keyword>
<dbReference type="CDD" id="cd06421">
    <property type="entry name" value="CESA_CelA_like"/>
    <property type="match status" value="1"/>
</dbReference>
<dbReference type="AlphaFoldDB" id="A0A412AUF0"/>
<comment type="subcellular location">
    <subcellularLocation>
        <location evidence="1">Membrane</location>
        <topology evidence="1">Multi-pass membrane protein</topology>
    </subcellularLocation>
</comment>
<dbReference type="Proteomes" id="UP000284751">
    <property type="component" value="Unassembled WGS sequence"/>
</dbReference>
<dbReference type="InterPro" id="IPR029044">
    <property type="entry name" value="Nucleotide-diphossugar_trans"/>
</dbReference>
<evidence type="ECO:0000259" key="9">
    <source>
        <dbReference type="Pfam" id="PF13632"/>
    </source>
</evidence>
<comment type="caution">
    <text evidence="10">The sequence shown here is derived from an EMBL/GenBank/DDBJ whole genome shotgun (WGS) entry which is preliminary data.</text>
</comment>
<dbReference type="PANTHER" id="PTHR43867">
    <property type="entry name" value="CELLULOSE SYNTHASE CATALYTIC SUBUNIT A [UDP-FORMING]"/>
    <property type="match status" value="1"/>
</dbReference>
<dbReference type="SUPFAM" id="SSF141371">
    <property type="entry name" value="PilZ domain-like"/>
    <property type="match status" value="1"/>
</dbReference>
<evidence type="ECO:0000256" key="1">
    <source>
        <dbReference type="ARBA" id="ARBA00004141"/>
    </source>
</evidence>
<protein>
    <submittedName>
        <fullName evidence="10">Glycosyltransferase</fullName>
    </submittedName>
</protein>
<dbReference type="InterPro" id="IPR001173">
    <property type="entry name" value="Glyco_trans_2-like"/>
</dbReference>
<keyword evidence="6 7" id="KW-0472">Membrane</keyword>
<evidence type="ECO:0000313" key="10">
    <source>
        <dbReference type="EMBL" id="RGQ35129.1"/>
    </source>
</evidence>
<feature type="transmembrane region" description="Helical" evidence="7">
    <location>
        <begin position="44"/>
        <end position="65"/>
    </location>
</feature>
<evidence type="ECO:0000259" key="8">
    <source>
        <dbReference type="Pfam" id="PF07238"/>
    </source>
</evidence>
<evidence type="ECO:0000256" key="4">
    <source>
        <dbReference type="ARBA" id="ARBA00022692"/>
    </source>
</evidence>
<dbReference type="Gene3D" id="2.40.10.220">
    <property type="entry name" value="predicted glycosyltransferase like domains"/>
    <property type="match status" value="1"/>
</dbReference>